<dbReference type="Gene3D" id="1.10.486.10">
    <property type="entry name" value="PCRA, domain 4"/>
    <property type="match status" value="1"/>
</dbReference>
<dbReference type="PROSITE" id="PS51217">
    <property type="entry name" value="UVRD_HELICASE_CTER"/>
    <property type="match status" value="1"/>
</dbReference>
<evidence type="ECO:0000313" key="14">
    <source>
        <dbReference type="EMBL" id="KAB3529087.1"/>
    </source>
</evidence>
<evidence type="ECO:0000256" key="10">
    <source>
        <dbReference type="ARBA" id="ARBA00048988"/>
    </source>
</evidence>
<dbReference type="GO" id="GO:0033202">
    <property type="term" value="C:DNA helicase complex"/>
    <property type="evidence" value="ECO:0007669"/>
    <property type="project" value="TreeGrafter"/>
</dbReference>
<dbReference type="EMBL" id="WBZB01000037">
    <property type="protein sequence ID" value="KAB3529087.1"/>
    <property type="molecule type" value="Genomic_DNA"/>
</dbReference>
<dbReference type="OrthoDB" id="9810135at2"/>
<comment type="caution">
    <text evidence="14">The sequence shown here is derived from an EMBL/GenBank/DDBJ whole genome shotgun (WGS) entry which is preliminary data.</text>
</comment>
<protein>
    <recommendedName>
        <fullName evidence="9">DNA 3'-5' helicase</fullName>
        <ecNumber evidence="9">5.6.2.4</ecNumber>
    </recommendedName>
</protein>
<keyword evidence="2 11" id="KW-0547">Nucleotide-binding</keyword>
<dbReference type="Pfam" id="PF00580">
    <property type="entry name" value="UvrD-helicase"/>
    <property type="match status" value="1"/>
</dbReference>
<feature type="domain" description="UvrD-like helicase C-terminal" evidence="13">
    <location>
        <begin position="282"/>
        <end position="548"/>
    </location>
</feature>
<dbReference type="InterPro" id="IPR000212">
    <property type="entry name" value="DNA_helicase_UvrD/REP"/>
</dbReference>
<keyword evidence="3 11" id="KW-0378">Hydrolase</keyword>
<evidence type="ECO:0000256" key="5">
    <source>
        <dbReference type="ARBA" id="ARBA00022840"/>
    </source>
</evidence>
<dbReference type="InterPro" id="IPR014017">
    <property type="entry name" value="DNA_helicase_UvrD-like_C"/>
</dbReference>
<name>A0A833M7R2_9FIRM</name>
<evidence type="ECO:0000256" key="1">
    <source>
        <dbReference type="ARBA" id="ARBA00009922"/>
    </source>
</evidence>
<dbReference type="GO" id="GO:0043138">
    <property type="term" value="F:3'-5' DNA helicase activity"/>
    <property type="evidence" value="ECO:0007669"/>
    <property type="project" value="UniProtKB-EC"/>
</dbReference>
<dbReference type="InterPro" id="IPR013986">
    <property type="entry name" value="DExx_box_DNA_helicase_dom_sf"/>
</dbReference>
<feature type="binding site" evidence="11">
    <location>
        <begin position="27"/>
        <end position="34"/>
    </location>
    <ligand>
        <name>ATP</name>
        <dbReference type="ChEBI" id="CHEBI:30616"/>
    </ligand>
</feature>
<dbReference type="GO" id="GO:0000725">
    <property type="term" value="P:recombinational repair"/>
    <property type="evidence" value="ECO:0007669"/>
    <property type="project" value="TreeGrafter"/>
</dbReference>
<evidence type="ECO:0000256" key="11">
    <source>
        <dbReference type="PROSITE-ProRule" id="PRU00560"/>
    </source>
</evidence>
<dbReference type="GO" id="GO:0005829">
    <property type="term" value="C:cytosol"/>
    <property type="evidence" value="ECO:0007669"/>
    <property type="project" value="TreeGrafter"/>
</dbReference>
<dbReference type="AlphaFoldDB" id="A0A833M7R2"/>
<keyword evidence="5 11" id="KW-0067">ATP-binding</keyword>
<dbReference type="GO" id="GO:0003677">
    <property type="term" value="F:DNA binding"/>
    <property type="evidence" value="ECO:0007669"/>
    <property type="project" value="UniProtKB-KW"/>
</dbReference>
<evidence type="ECO:0000256" key="8">
    <source>
        <dbReference type="ARBA" id="ARBA00034617"/>
    </source>
</evidence>
<evidence type="ECO:0000259" key="13">
    <source>
        <dbReference type="PROSITE" id="PS51217"/>
    </source>
</evidence>
<sequence length="674" mass="77450">MTGIDKGLNDQQMKAVSYIKGPCMVYSGPGSGKTTIIAHRIKHLVEVAGISPSKILVITFTRSAAEEMKKRYHSIASQGKGRDVVFGTFHSIFFRIIRRYYNYELSDILQEGDKYKVIKNIVKTLGVENHLDDDLIKNILLDMSMSLYSIDKASIISSTIAPETLEAIISSYENYKTDCRKIDFDDMITKCYDLLLKEPKVLDKLRKQHQYILIDEFQDINEIQFEIIKMIAHPLNNLFVVGDDDQAIYSFRGSNPEFIVNFHKLYPSVNKIFVNINYRSQARIIEAANGLIANNKMRVGKDIEAVYPATEAIAYETPENRYKENEWVATIIEDSIKKGYSYGDIAILFRTNIQANSLADYLLTKKMPFYSKEKLEGIYDHWVARDLFSYFNAAENMKDYNSILSIINRPTRYISNKSIEAAKEYHKDLLTSLKVKGNLMAYQVRLIDKLATDLKTLKHLTLSEAIGYIRRDIGYEQYIEGYCMEKGIASDGYFNILDELEELSKNYKDYPSLIKGIEKLKRNQRGSIEGINSESDCVTLQTIHGAKGLEYKVVIIVGAVEEVLPYKKSIDSMESIEEERRLFYVAATRAKEKLYISSPRYWYNKKSYPSRFIMEMKSISSALKYFERGKEIFHRIFGKGRVLEEGGGSIKVAFDRDGIKDLDVETCMKNNIIK</sequence>
<evidence type="ECO:0000256" key="3">
    <source>
        <dbReference type="ARBA" id="ARBA00022801"/>
    </source>
</evidence>
<dbReference type="PROSITE" id="PS51198">
    <property type="entry name" value="UVRD_HELICASE_ATP_BIND"/>
    <property type="match status" value="1"/>
</dbReference>
<evidence type="ECO:0000313" key="15">
    <source>
        <dbReference type="Proteomes" id="UP000465601"/>
    </source>
</evidence>
<dbReference type="Proteomes" id="UP000465601">
    <property type="component" value="Unassembled WGS sequence"/>
</dbReference>
<organism evidence="14 15">
    <name type="scientific">Alkaliphilus serpentinus</name>
    <dbReference type="NCBI Taxonomy" id="1482731"/>
    <lineage>
        <taxon>Bacteria</taxon>
        <taxon>Bacillati</taxon>
        <taxon>Bacillota</taxon>
        <taxon>Clostridia</taxon>
        <taxon>Peptostreptococcales</taxon>
        <taxon>Natronincolaceae</taxon>
        <taxon>Alkaliphilus</taxon>
    </lineage>
</organism>
<evidence type="ECO:0000256" key="7">
    <source>
        <dbReference type="ARBA" id="ARBA00023235"/>
    </source>
</evidence>
<reference evidence="14 15" key="1">
    <citation type="submission" date="2019-10" db="EMBL/GenBank/DDBJ databases">
        <title>Alkaliphilus serpentinus sp. nov. and Alkaliphilus pronyensis sp. nov., two novel anaerobic alkaliphilic species isolated from the serpentinized-hosted hydrothermal field of the Prony Bay (New Caledonia).</title>
        <authorList>
            <person name="Postec A."/>
        </authorList>
    </citation>
    <scope>NUCLEOTIDE SEQUENCE [LARGE SCALE GENOMIC DNA]</scope>
    <source>
        <strain evidence="14 15">LacT</strain>
    </source>
</reference>
<keyword evidence="6" id="KW-0238">DNA-binding</keyword>
<dbReference type="PANTHER" id="PTHR11070">
    <property type="entry name" value="UVRD / RECB / PCRA DNA HELICASE FAMILY MEMBER"/>
    <property type="match status" value="1"/>
</dbReference>
<evidence type="ECO:0000256" key="2">
    <source>
        <dbReference type="ARBA" id="ARBA00022741"/>
    </source>
</evidence>
<keyword evidence="4 11" id="KW-0347">Helicase</keyword>
<keyword evidence="15" id="KW-1185">Reference proteome</keyword>
<gene>
    <name evidence="14" type="ORF">F8153_10575</name>
</gene>
<dbReference type="Gene3D" id="3.40.50.300">
    <property type="entry name" value="P-loop containing nucleotide triphosphate hydrolases"/>
    <property type="match status" value="2"/>
</dbReference>
<dbReference type="InterPro" id="IPR014016">
    <property type="entry name" value="UvrD-like_ATP-bd"/>
</dbReference>
<evidence type="ECO:0000256" key="6">
    <source>
        <dbReference type="ARBA" id="ARBA00023125"/>
    </source>
</evidence>
<comment type="similarity">
    <text evidence="1">Belongs to the helicase family. UvrD subfamily.</text>
</comment>
<keyword evidence="7" id="KW-0413">Isomerase</keyword>
<dbReference type="RefSeq" id="WP_151866324.1">
    <property type="nucleotide sequence ID" value="NZ_WBZB01000037.1"/>
</dbReference>
<dbReference type="GO" id="GO:0016787">
    <property type="term" value="F:hydrolase activity"/>
    <property type="evidence" value="ECO:0007669"/>
    <property type="project" value="UniProtKB-UniRule"/>
</dbReference>
<dbReference type="Gene3D" id="1.10.10.160">
    <property type="match status" value="1"/>
</dbReference>
<accession>A0A833M7R2</accession>
<feature type="domain" description="UvrD-like helicase ATP-binding" evidence="12">
    <location>
        <begin position="6"/>
        <end position="281"/>
    </location>
</feature>
<comment type="catalytic activity">
    <reaction evidence="8">
        <text>Couples ATP hydrolysis with the unwinding of duplex DNA by translocating in the 3'-5' direction.</text>
        <dbReference type="EC" id="5.6.2.4"/>
    </reaction>
</comment>
<dbReference type="GO" id="GO:0005524">
    <property type="term" value="F:ATP binding"/>
    <property type="evidence" value="ECO:0007669"/>
    <property type="project" value="UniProtKB-UniRule"/>
</dbReference>
<dbReference type="SUPFAM" id="SSF52540">
    <property type="entry name" value="P-loop containing nucleoside triphosphate hydrolases"/>
    <property type="match status" value="1"/>
</dbReference>
<evidence type="ECO:0000259" key="12">
    <source>
        <dbReference type="PROSITE" id="PS51198"/>
    </source>
</evidence>
<evidence type="ECO:0000256" key="9">
    <source>
        <dbReference type="ARBA" id="ARBA00034808"/>
    </source>
</evidence>
<dbReference type="InterPro" id="IPR027417">
    <property type="entry name" value="P-loop_NTPase"/>
</dbReference>
<dbReference type="EC" id="5.6.2.4" evidence="9"/>
<evidence type="ECO:0000256" key="4">
    <source>
        <dbReference type="ARBA" id="ARBA00022806"/>
    </source>
</evidence>
<dbReference type="PANTHER" id="PTHR11070:SF2">
    <property type="entry name" value="ATP-DEPENDENT DNA HELICASE SRS2"/>
    <property type="match status" value="1"/>
</dbReference>
<dbReference type="Pfam" id="PF13361">
    <property type="entry name" value="UvrD_C"/>
    <property type="match status" value="1"/>
</dbReference>
<dbReference type="CDD" id="cd17932">
    <property type="entry name" value="DEXQc_UvrD"/>
    <property type="match status" value="1"/>
</dbReference>
<proteinExistence type="inferred from homology"/>
<comment type="catalytic activity">
    <reaction evidence="10">
        <text>ATP + H2O = ADP + phosphate + H(+)</text>
        <dbReference type="Rhea" id="RHEA:13065"/>
        <dbReference type="ChEBI" id="CHEBI:15377"/>
        <dbReference type="ChEBI" id="CHEBI:15378"/>
        <dbReference type="ChEBI" id="CHEBI:30616"/>
        <dbReference type="ChEBI" id="CHEBI:43474"/>
        <dbReference type="ChEBI" id="CHEBI:456216"/>
        <dbReference type="EC" id="5.6.2.4"/>
    </reaction>
</comment>